<sequence>MIDKIRVAAVVTPVGADPSTGASVSTHSSAEPGLPQPVADLVNGSDLERKLGLTLQLVTVDEEGWPRLSLLSVGEVLAGPGNDIRLALHIGSRTTAALTHSGKALATVVLGRTHYKIHLALTRMNPDGAGPLAFFAGSVVHVEEDRVGYAELTSGITYRLNEPDDVLARWTRQIDELRSLT</sequence>
<dbReference type="Proteomes" id="UP000193964">
    <property type="component" value="Unassembled WGS sequence"/>
</dbReference>
<accession>A0A1X2F3G6</accession>
<proteinExistence type="predicted"/>
<name>A0A1X2F3G6_9MYCO</name>
<evidence type="ECO:0008006" key="3">
    <source>
        <dbReference type="Google" id="ProtNLM"/>
    </source>
</evidence>
<dbReference type="Gene3D" id="2.30.110.10">
    <property type="entry name" value="Electron Transport, Fmn-binding Protein, Chain A"/>
    <property type="match status" value="1"/>
</dbReference>
<reference evidence="1 2" key="1">
    <citation type="submission" date="2016-01" db="EMBL/GenBank/DDBJ databases">
        <title>The new phylogeny of the genus Mycobacterium.</title>
        <authorList>
            <person name="Tarcisio F."/>
            <person name="Conor M."/>
            <person name="Antonella G."/>
            <person name="Elisabetta G."/>
            <person name="Giulia F.S."/>
            <person name="Sara T."/>
            <person name="Anna F."/>
            <person name="Clotilde B."/>
            <person name="Roberto B."/>
            <person name="Veronica D.S."/>
            <person name="Fabio R."/>
            <person name="Monica P."/>
            <person name="Olivier J."/>
            <person name="Enrico T."/>
            <person name="Nicola S."/>
        </authorList>
    </citation>
    <scope>NUCLEOTIDE SEQUENCE [LARGE SCALE GENOMIC DNA]</scope>
    <source>
        <strain evidence="1 2">ATCC 700010</strain>
    </source>
</reference>
<dbReference type="InterPro" id="IPR012349">
    <property type="entry name" value="Split_barrel_FMN-bd"/>
</dbReference>
<dbReference type="EMBL" id="LQQA01000029">
    <property type="protein sequence ID" value="ORX12579.1"/>
    <property type="molecule type" value="Genomic_DNA"/>
</dbReference>
<gene>
    <name evidence="1" type="ORF">AWC31_31980</name>
</gene>
<evidence type="ECO:0000313" key="1">
    <source>
        <dbReference type="EMBL" id="ORX12579.1"/>
    </source>
</evidence>
<comment type="caution">
    <text evidence="1">The sequence shown here is derived from an EMBL/GenBank/DDBJ whole genome shotgun (WGS) entry which is preliminary data.</text>
</comment>
<evidence type="ECO:0000313" key="2">
    <source>
        <dbReference type="Proteomes" id="UP000193964"/>
    </source>
</evidence>
<protein>
    <recommendedName>
        <fullName evidence="3">Pyridoxamine 5'-phosphate oxidase putative domain-containing protein</fullName>
    </recommendedName>
</protein>
<organism evidence="1 2">
    <name type="scientific">Mycolicibacterium wolinskyi</name>
    <dbReference type="NCBI Taxonomy" id="59750"/>
    <lineage>
        <taxon>Bacteria</taxon>
        <taxon>Bacillati</taxon>
        <taxon>Actinomycetota</taxon>
        <taxon>Actinomycetes</taxon>
        <taxon>Mycobacteriales</taxon>
        <taxon>Mycobacteriaceae</taxon>
        <taxon>Mycolicibacterium</taxon>
    </lineage>
</organism>
<dbReference type="AlphaFoldDB" id="A0A1X2F3G6"/>